<dbReference type="InterPro" id="IPR023213">
    <property type="entry name" value="CAT-like_dom_sf"/>
</dbReference>
<organism evidence="2 3">
    <name type="scientific">Thyridium curvatum</name>
    <dbReference type="NCBI Taxonomy" id="1093900"/>
    <lineage>
        <taxon>Eukaryota</taxon>
        <taxon>Fungi</taxon>
        <taxon>Dikarya</taxon>
        <taxon>Ascomycota</taxon>
        <taxon>Pezizomycotina</taxon>
        <taxon>Sordariomycetes</taxon>
        <taxon>Sordariomycetidae</taxon>
        <taxon>Thyridiales</taxon>
        <taxon>Thyridiaceae</taxon>
        <taxon>Thyridium</taxon>
    </lineage>
</organism>
<name>A0A507B3M1_9PEZI</name>
<sequence>MPREQVYALRPFGWENDPEEERFKLSTLDYLTGCTYTNFFLFFRLRDDEKQHAIEVLRLGLERTLSQTRPLCGIIERDPQGGHSFVKKRDSTVKFVVQWLDGAEDADKYPSIDDLAKGHFRGTQLGDFDTWTVSPMTYGEKPEAHPDSKPVVAAFKANFVRGGLVLVMHHHHYANDIMGWAGEAFQVAENCYAVRHGTEFPPWDVKACLDLSRLTKRDPAEGDKVDGPPPQVRHPEHTGAQSLLFHCPRSKAAALKDLARPQDGSWVSTYDAFVAFVWRAITRIRAPAFAPDPGARLFWGEAVDLRRRLHSPPVHPRLQGNVMYAALSSMSAVPQPTVCELVSGWPLWQIARYVRRMTDSVSQEDLDAQLEMVALVRDKAALSVKVSAHPPLSLAVTDHRDISAVLDADFGFGRPVAYRHPIVFVTEGCMFVYPRRKGPEGEYRDDDGFEFTMAFEKRLAGDLLRDEEWNRWFEFLGVDVDYKEDE</sequence>
<dbReference type="InterPro" id="IPR051283">
    <property type="entry name" value="Sec_Metabolite_Acyltrans"/>
</dbReference>
<dbReference type="EMBL" id="SKBQ01000047">
    <property type="protein sequence ID" value="TPX11651.1"/>
    <property type="molecule type" value="Genomic_DNA"/>
</dbReference>
<dbReference type="Pfam" id="PF02458">
    <property type="entry name" value="Transferase"/>
    <property type="match status" value="1"/>
</dbReference>
<dbReference type="InParanoid" id="A0A507B3M1"/>
<evidence type="ECO:0000313" key="3">
    <source>
        <dbReference type="Proteomes" id="UP000319257"/>
    </source>
</evidence>
<dbReference type="Gene3D" id="3.30.559.10">
    <property type="entry name" value="Chloramphenicol acetyltransferase-like domain"/>
    <property type="match status" value="2"/>
</dbReference>
<dbReference type="GeneID" id="41975077"/>
<reference evidence="2 3" key="1">
    <citation type="submission" date="2019-06" db="EMBL/GenBank/DDBJ databases">
        <title>Draft genome sequence of the filamentous fungus Phialemoniopsis curvata isolated from diesel fuel.</title>
        <authorList>
            <person name="Varaljay V.A."/>
            <person name="Lyon W.J."/>
            <person name="Crouch A.L."/>
            <person name="Drake C.E."/>
            <person name="Hollomon J.M."/>
            <person name="Nadeau L.J."/>
            <person name="Nunn H.S."/>
            <person name="Stevenson B.S."/>
            <person name="Bojanowski C.L."/>
            <person name="Crookes-Goodson W.J."/>
        </authorList>
    </citation>
    <scope>NUCLEOTIDE SEQUENCE [LARGE SCALE GENOMIC DNA]</scope>
    <source>
        <strain evidence="2 3">D216</strain>
    </source>
</reference>
<keyword evidence="3" id="KW-1185">Reference proteome</keyword>
<protein>
    <submittedName>
        <fullName evidence="2">Uncharacterized protein</fullName>
    </submittedName>
</protein>
<keyword evidence="1" id="KW-0808">Transferase</keyword>
<dbReference type="RefSeq" id="XP_030993362.1">
    <property type="nucleotide sequence ID" value="XM_031142395.1"/>
</dbReference>
<gene>
    <name evidence="2" type="ORF">E0L32_007630</name>
</gene>
<dbReference type="PANTHER" id="PTHR31896:SF13">
    <property type="entry name" value="TRICHOTHECENE 3-O-ACETYLTRANSFERASE"/>
    <property type="match status" value="1"/>
</dbReference>
<dbReference type="FunCoup" id="A0A507B3M1">
    <property type="interactions" value="66"/>
</dbReference>
<accession>A0A507B3M1</accession>
<evidence type="ECO:0000313" key="2">
    <source>
        <dbReference type="EMBL" id="TPX11651.1"/>
    </source>
</evidence>
<dbReference type="PANTHER" id="PTHR31896">
    <property type="entry name" value="FAMILY REGULATORY PROTEIN, PUTATIVE (AFU_ORTHOLOGUE AFUA_3G14730)-RELATED"/>
    <property type="match status" value="1"/>
</dbReference>
<dbReference type="GO" id="GO:0016740">
    <property type="term" value="F:transferase activity"/>
    <property type="evidence" value="ECO:0007669"/>
    <property type="project" value="UniProtKB-KW"/>
</dbReference>
<comment type="caution">
    <text evidence="2">The sequence shown here is derived from an EMBL/GenBank/DDBJ whole genome shotgun (WGS) entry which is preliminary data.</text>
</comment>
<dbReference type="OrthoDB" id="671439at2759"/>
<dbReference type="STRING" id="1093900.A0A507B3M1"/>
<dbReference type="Proteomes" id="UP000319257">
    <property type="component" value="Unassembled WGS sequence"/>
</dbReference>
<evidence type="ECO:0000256" key="1">
    <source>
        <dbReference type="ARBA" id="ARBA00022679"/>
    </source>
</evidence>
<dbReference type="AlphaFoldDB" id="A0A507B3M1"/>
<proteinExistence type="predicted"/>